<evidence type="ECO:0000313" key="6">
    <source>
        <dbReference type="Proteomes" id="UP000487757"/>
    </source>
</evidence>
<keyword evidence="3" id="KW-0804">Transcription</keyword>
<keyword evidence="6" id="KW-1185">Reference proteome</keyword>
<dbReference type="PANTHER" id="PTHR33204">
    <property type="entry name" value="TRANSCRIPTIONAL REGULATOR, MARR FAMILY"/>
    <property type="match status" value="1"/>
</dbReference>
<name>A0A7K0G2B9_9SPHI</name>
<dbReference type="Gene3D" id="1.10.10.10">
    <property type="entry name" value="Winged helix-like DNA-binding domain superfamily/Winged helix DNA-binding domain"/>
    <property type="match status" value="1"/>
</dbReference>
<dbReference type="Proteomes" id="UP000487757">
    <property type="component" value="Unassembled WGS sequence"/>
</dbReference>
<dbReference type="InterPro" id="IPR002577">
    <property type="entry name" value="HTH_HxlR"/>
</dbReference>
<dbReference type="Pfam" id="PF01638">
    <property type="entry name" value="HxlR"/>
    <property type="match status" value="1"/>
</dbReference>
<comment type="caution">
    <text evidence="5">The sequence shown here is derived from an EMBL/GenBank/DDBJ whole genome shotgun (WGS) entry which is preliminary data.</text>
</comment>
<evidence type="ECO:0000256" key="1">
    <source>
        <dbReference type="ARBA" id="ARBA00023015"/>
    </source>
</evidence>
<proteinExistence type="predicted"/>
<dbReference type="PROSITE" id="PS51118">
    <property type="entry name" value="HTH_HXLR"/>
    <property type="match status" value="1"/>
</dbReference>
<evidence type="ECO:0000259" key="4">
    <source>
        <dbReference type="PROSITE" id="PS51118"/>
    </source>
</evidence>
<protein>
    <submittedName>
        <fullName evidence="5">Transcriptional regulator</fullName>
    </submittedName>
</protein>
<dbReference type="InterPro" id="IPR036390">
    <property type="entry name" value="WH_DNA-bd_sf"/>
</dbReference>
<dbReference type="AlphaFoldDB" id="A0A7K0G2B9"/>
<evidence type="ECO:0000256" key="3">
    <source>
        <dbReference type="ARBA" id="ARBA00023163"/>
    </source>
</evidence>
<sequence>MIENNSKNFSDTCPVRSLLDRIGDKWSILVISLLGKFGTQRFGELNQKIETVSQKMLTITLKNLEADGLISRKMYAQIPPRVEYTLTDLGRSLLPAIASLVDWATVHIPEVMESRERYKNKAVE</sequence>
<dbReference type="RefSeq" id="WP_154281992.1">
    <property type="nucleotide sequence ID" value="NZ_JBHUJQ010000001.1"/>
</dbReference>
<organism evidence="5 6">
    <name type="scientific">Pedobacter petrophilus</name>
    <dbReference type="NCBI Taxonomy" id="1908241"/>
    <lineage>
        <taxon>Bacteria</taxon>
        <taxon>Pseudomonadati</taxon>
        <taxon>Bacteroidota</taxon>
        <taxon>Sphingobacteriia</taxon>
        <taxon>Sphingobacteriales</taxon>
        <taxon>Sphingobacteriaceae</taxon>
        <taxon>Pedobacter</taxon>
    </lineage>
</organism>
<dbReference type="EMBL" id="WKKH01000027">
    <property type="protein sequence ID" value="MRX77590.1"/>
    <property type="molecule type" value="Genomic_DNA"/>
</dbReference>
<evidence type="ECO:0000313" key="5">
    <source>
        <dbReference type="EMBL" id="MRX77590.1"/>
    </source>
</evidence>
<accession>A0A7K0G2B9</accession>
<keyword evidence="2" id="KW-0238">DNA-binding</keyword>
<feature type="domain" description="HTH hxlR-type" evidence="4">
    <location>
        <begin position="13"/>
        <end position="112"/>
    </location>
</feature>
<evidence type="ECO:0000256" key="2">
    <source>
        <dbReference type="ARBA" id="ARBA00023125"/>
    </source>
</evidence>
<dbReference type="OrthoDB" id="7678715at2"/>
<keyword evidence="1" id="KW-0805">Transcription regulation</keyword>
<dbReference type="SUPFAM" id="SSF46785">
    <property type="entry name" value="Winged helix' DNA-binding domain"/>
    <property type="match status" value="1"/>
</dbReference>
<dbReference type="InterPro" id="IPR036388">
    <property type="entry name" value="WH-like_DNA-bd_sf"/>
</dbReference>
<dbReference type="PANTHER" id="PTHR33204:SF39">
    <property type="entry name" value="TRANSCRIPTIONAL REGULATORY PROTEIN"/>
    <property type="match status" value="1"/>
</dbReference>
<gene>
    <name evidence="5" type="ORF">GJU39_15995</name>
</gene>
<reference evidence="5 6" key="1">
    <citation type="submission" date="2019-11" db="EMBL/GenBank/DDBJ databases">
        <title>Pedobacter petrophilus genome.</title>
        <authorList>
            <person name="Feldbauer M.J."/>
            <person name="Newman J.D."/>
        </authorList>
    </citation>
    <scope>NUCLEOTIDE SEQUENCE [LARGE SCALE GENOMIC DNA]</scope>
    <source>
        <strain evidence="5 6">LMG 29686</strain>
    </source>
</reference>
<dbReference type="GO" id="GO:0003677">
    <property type="term" value="F:DNA binding"/>
    <property type="evidence" value="ECO:0007669"/>
    <property type="project" value="UniProtKB-KW"/>
</dbReference>